<dbReference type="Proteomes" id="UP000747542">
    <property type="component" value="Unassembled WGS sequence"/>
</dbReference>
<evidence type="ECO:0000313" key="2">
    <source>
        <dbReference type="Proteomes" id="UP000747542"/>
    </source>
</evidence>
<gene>
    <name evidence="1" type="ORF">Hamer_G027706</name>
</gene>
<name>A0A8J5MMS5_HOMAM</name>
<keyword evidence="2" id="KW-1185">Reference proteome</keyword>
<dbReference type="EMBL" id="JAHLQT010037919">
    <property type="protein sequence ID" value="KAG7157129.1"/>
    <property type="molecule type" value="Genomic_DNA"/>
</dbReference>
<reference evidence="1" key="1">
    <citation type="journal article" date="2021" name="Sci. Adv.">
        <title>The American lobster genome reveals insights on longevity, neural, and immune adaptations.</title>
        <authorList>
            <person name="Polinski J.M."/>
            <person name="Zimin A.V."/>
            <person name="Clark K.F."/>
            <person name="Kohn A.B."/>
            <person name="Sadowski N."/>
            <person name="Timp W."/>
            <person name="Ptitsyn A."/>
            <person name="Khanna P."/>
            <person name="Romanova D.Y."/>
            <person name="Williams P."/>
            <person name="Greenwood S.J."/>
            <person name="Moroz L.L."/>
            <person name="Walt D.R."/>
            <person name="Bodnar A.G."/>
        </authorList>
    </citation>
    <scope>NUCLEOTIDE SEQUENCE</scope>
    <source>
        <strain evidence="1">GMGI-L3</strain>
    </source>
</reference>
<proteinExistence type="predicted"/>
<comment type="caution">
    <text evidence="1">The sequence shown here is derived from an EMBL/GenBank/DDBJ whole genome shotgun (WGS) entry which is preliminary data.</text>
</comment>
<feature type="non-terminal residue" evidence="1">
    <location>
        <position position="53"/>
    </location>
</feature>
<dbReference type="AlphaFoldDB" id="A0A8J5MMS5"/>
<evidence type="ECO:0000313" key="1">
    <source>
        <dbReference type="EMBL" id="KAG7157129.1"/>
    </source>
</evidence>
<accession>A0A8J5MMS5</accession>
<protein>
    <submittedName>
        <fullName evidence="1">Uncharacterized protein</fullName>
    </submittedName>
</protein>
<sequence>MAMPAIANLRHPATGGRSCRHLTTTRRRLHLTTTRQYLPTPLKKMQTLTHPHL</sequence>
<organism evidence="1 2">
    <name type="scientific">Homarus americanus</name>
    <name type="common">American lobster</name>
    <dbReference type="NCBI Taxonomy" id="6706"/>
    <lineage>
        <taxon>Eukaryota</taxon>
        <taxon>Metazoa</taxon>
        <taxon>Ecdysozoa</taxon>
        <taxon>Arthropoda</taxon>
        <taxon>Crustacea</taxon>
        <taxon>Multicrustacea</taxon>
        <taxon>Malacostraca</taxon>
        <taxon>Eumalacostraca</taxon>
        <taxon>Eucarida</taxon>
        <taxon>Decapoda</taxon>
        <taxon>Pleocyemata</taxon>
        <taxon>Astacidea</taxon>
        <taxon>Nephropoidea</taxon>
        <taxon>Nephropidae</taxon>
        <taxon>Homarus</taxon>
    </lineage>
</organism>